<name>A0AAU7Z3D4_9BACT</name>
<proteinExistence type="predicted"/>
<dbReference type="AlphaFoldDB" id="A0AAU7Z3D4"/>
<protein>
    <submittedName>
        <fullName evidence="3">PEP-CTERM sorting domain-containing protein</fullName>
    </submittedName>
</protein>
<dbReference type="RefSeq" id="WP_353073025.1">
    <property type="nucleotide sequence ID" value="NZ_CP132938.1"/>
</dbReference>
<dbReference type="KEGG" id="tgi:RBB81_05685"/>
<evidence type="ECO:0000256" key="1">
    <source>
        <dbReference type="SAM" id="SignalP"/>
    </source>
</evidence>
<reference evidence="3" key="2">
    <citation type="journal article" date="2024" name="Environ. Microbiol.">
        <title>Genome analysis and description of Tunturibacter gen. nov. expands the diversity of Terriglobia in tundra soils.</title>
        <authorList>
            <person name="Messyasz A."/>
            <person name="Mannisto M.K."/>
            <person name="Kerkhof L.J."/>
            <person name="Haggblom M.M."/>
        </authorList>
    </citation>
    <scope>NUCLEOTIDE SEQUENCE</scope>
    <source>
        <strain evidence="3">M8UP39</strain>
    </source>
</reference>
<feature type="chain" id="PRO_5043941586" evidence="1">
    <location>
        <begin position="25"/>
        <end position="227"/>
    </location>
</feature>
<accession>A0AAU7Z3D4</accession>
<sequence length="227" mass="23309">MKKNRKYLTALVALVFGTFFAAHADTLSLASYSGSSSAPDVANTATTYNSAASIVNSGSTSTFDIASGSVWHSALGSSSWVSFNALTGPTSGLVVPNGDYLYNTQFNLGSSASNYVGSLSVLADDTVSIYLNGKLILEAAGPLSASNDYSHCSDVGPNCVTPLTFSFTGFDQGMNDLTFDVKQVAGVDEGLDFAGTISSVPEPASLMLFGTGLLGIVGVTRCCIAGK</sequence>
<reference evidence="3" key="1">
    <citation type="submission" date="2023-08" db="EMBL/GenBank/DDBJ databases">
        <authorList>
            <person name="Messyasz A."/>
            <person name="Mannisto M.K."/>
            <person name="Kerkhof L.J."/>
            <person name="Haggblom M."/>
        </authorList>
    </citation>
    <scope>NUCLEOTIDE SEQUENCE</scope>
    <source>
        <strain evidence="3">M8UP39</strain>
    </source>
</reference>
<feature type="signal peptide" evidence="1">
    <location>
        <begin position="1"/>
        <end position="24"/>
    </location>
</feature>
<dbReference type="EMBL" id="CP132938">
    <property type="protein sequence ID" value="XCB23416.1"/>
    <property type="molecule type" value="Genomic_DNA"/>
</dbReference>
<feature type="domain" description="Ice-binding protein C-terminal" evidence="2">
    <location>
        <begin position="199"/>
        <end position="218"/>
    </location>
</feature>
<keyword evidence="1" id="KW-0732">Signal</keyword>
<dbReference type="InterPro" id="IPR013424">
    <property type="entry name" value="Ice-binding_C"/>
</dbReference>
<gene>
    <name evidence="3" type="ORF">RBB81_05685</name>
</gene>
<organism evidence="3">
    <name type="scientific">Tunturiibacter gelidiferens</name>
    <dbReference type="NCBI Taxonomy" id="3069689"/>
    <lineage>
        <taxon>Bacteria</taxon>
        <taxon>Pseudomonadati</taxon>
        <taxon>Acidobacteriota</taxon>
        <taxon>Terriglobia</taxon>
        <taxon>Terriglobales</taxon>
        <taxon>Acidobacteriaceae</taxon>
        <taxon>Tunturiibacter</taxon>
    </lineage>
</organism>
<dbReference type="Pfam" id="PF07589">
    <property type="entry name" value="PEP-CTERM"/>
    <property type="match status" value="1"/>
</dbReference>
<evidence type="ECO:0000259" key="2">
    <source>
        <dbReference type="Pfam" id="PF07589"/>
    </source>
</evidence>
<evidence type="ECO:0000313" key="3">
    <source>
        <dbReference type="EMBL" id="XCB23416.1"/>
    </source>
</evidence>
<dbReference type="NCBIfam" id="TIGR02595">
    <property type="entry name" value="PEP_CTERM"/>
    <property type="match status" value="1"/>
</dbReference>